<dbReference type="PANTHER" id="PTHR34227">
    <property type="entry name" value="CHAPERONE PROTEIN YCDY"/>
    <property type="match status" value="1"/>
</dbReference>
<keyword evidence="4" id="KW-1185">Reference proteome</keyword>
<dbReference type="InterPro" id="IPR050289">
    <property type="entry name" value="TorD/DmsD_chaperones"/>
</dbReference>
<dbReference type="InterPro" id="IPR036411">
    <property type="entry name" value="TorD-like_sf"/>
</dbReference>
<dbReference type="SUPFAM" id="SSF89155">
    <property type="entry name" value="TorD-like"/>
    <property type="match status" value="1"/>
</dbReference>
<dbReference type="Proteomes" id="UP000002026">
    <property type="component" value="Chromosome"/>
</dbReference>
<evidence type="ECO:0000256" key="2">
    <source>
        <dbReference type="SAM" id="MobiDB-lite"/>
    </source>
</evidence>
<dbReference type="EMBL" id="CP001684">
    <property type="protein sequence ID" value="ACV21675.1"/>
    <property type="molecule type" value="Genomic_DNA"/>
</dbReference>
<dbReference type="Pfam" id="PF02613">
    <property type="entry name" value="Nitrate_red_del"/>
    <property type="match status" value="1"/>
</dbReference>
<gene>
    <name evidence="3" type="ordered locus">Shel_06160</name>
</gene>
<organism evidence="3 4">
    <name type="scientific">Slackia heliotrinireducens (strain ATCC 29202 / DSM 20476 / NCTC 11029 / RHS 1)</name>
    <name type="common">Peptococcus heliotrinreducens</name>
    <dbReference type="NCBI Taxonomy" id="471855"/>
    <lineage>
        <taxon>Bacteria</taxon>
        <taxon>Bacillati</taxon>
        <taxon>Actinomycetota</taxon>
        <taxon>Coriobacteriia</taxon>
        <taxon>Eggerthellales</taxon>
        <taxon>Eggerthellaceae</taxon>
        <taxon>Slackia</taxon>
    </lineage>
</organism>
<accession>C7N3T4</accession>
<evidence type="ECO:0000313" key="4">
    <source>
        <dbReference type="Proteomes" id="UP000002026"/>
    </source>
</evidence>
<dbReference type="AlphaFoldDB" id="C7N3T4"/>
<dbReference type="InterPro" id="IPR020945">
    <property type="entry name" value="DMSO/NO3_reduct_chaperone"/>
</dbReference>
<sequence>MSKEINLVSVMEGRLATYSMLARLYRKEVDQAYLDKMLKMRCPVNTGSTDVDTGYRLFHKYLSGVWERTMEDLDRDYLRTFIGANTTGHSAAYPNESVHTSQDRLVMQDARDEVRAIYRAAGLENSEDWNQGEDHIAVELEYMAVETRRALAALKEDDLLTASRETMRQYNFLRDHLLSWVPFMVNDMLKFAQTDFYRALAYLTRGFLDVDRDFLENVLQEELEAERLMKGGEDRDASVESAEGEGEPAA</sequence>
<dbReference type="eggNOG" id="COG3381">
    <property type="taxonomic scope" value="Bacteria"/>
</dbReference>
<name>C7N3T4_SLAHD</name>
<reference evidence="3 4" key="1">
    <citation type="journal article" date="2009" name="Stand. Genomic Sci.">
        <title>Complete genome sequence of Slackia heliotrinireducens type strain (RHS 1).</title>
        <authorList>
            <person name="Pukall R."/>
            <person name="Lapidus A."/>
            <person name="Nolan M."/>
            <person name="Copeland A."/>
            <person name="Glavina Del Rio T."/>
            <person name="Lucas S."/>
            <person name="Chen F."/>
            <person name="Tice H."/>
            <person name="Cheng J.F."/>
            <person name="Chertkov O."/>
            <person name="Bruce D."/>
            <person name="Goodwin L."/>
            <person name="Kuske C."/>
            <person name="Brettin T."/>
            <person name="Detter J.C."/>
            <person name="Han C."/>
            <person name="Pitluck S."/>
            <person name="Pati A."/>
            <person name="Mavrommatis K."/>
            <person name="Ivanova N."/>
            <person name="Ovchinnikova G."/>
            <person name="Chen A."/>
            <person name="Palaniappan K."/>
            <person name="Schneider S."/>
            <person name="Rohde M."/>
            <person name="Chain P."/>
            <person name="D'haeseleer P."/>
            <person name="Goker M."/>
            <person name="Bristow J."/>
            <person name="Eisen J.A."/>
            <person name="Markowitz V."/>
            <person name="Kyrpides N.C."/>
            <person name="Klenk H.P."/>
            <person name="Hugenholtz P."/>
        </authorList>
    </citation>
    <scope>NUCLEOTIDE SEQUENCE [LARGE SCALE GENOMIC DNA]</scope>
    <source>
        <strain evidence="4">ATCC 29202 / DSM 20476 / NCTC 11029 / RHS 1</strain>
    </source>
</reference>
<feature type="region of interest" description="Disordered" evidence="2">
    <location>
        <begin position="227"/>
        <end position="250"/>
    </location>
</feature>
<keyword evidence="1" id="KW-0143">Chaperone</keyword>
<proteinExistence type="predicted"/>
<dbReference type="RefSeq" id="WP_012797780.1">
    <property type="nucleotide sequence ID" value="NC_013165.1"/>
</dbReference>
<dbReference type="HOGENOM" id="CLU_077650_0_1_11"/>
<feature type="compositionally biased region" description="Basic and acidic residues" evidence="2">
    <location>
        <begin position="227"/>
        <end position="238"/>
    </location>
</feature>
<evidence type="ECO:0000256" key="1">
    <source>
        <dbReference type="ARBA" id="ARBA00023186"/>
    </source>
</evidence>
<dbReference type="KEGG" id="shi:Shel_06160"/>
<evidence type="ECO:0000313" key="3">
    <source>
        <dbReference type="EMBL" id="ACV21675.1"/>
    </source>
</evidence>
<dbReference type="PANTHER" id="PTHR34227:SF1">
    <property type="entry name" value="DIMETHYL SULFOXIDE REDUCTASE CHAPERONE-RELATED"/>
    <property type="match status" value="1"/>
</dbReference>
<protein>
    <submittedName>
        <fullName evidence="3">Uncharacterized component of anaerobic dehydrogenase</fullName>
    </submittedName>
</protein>
<dbReference type="STRING" id="471855.Shel_06160"/>
<dbReference type="Gene3D" id="1.10.3480.10">
    <property type="entry name" value="TorD-like"/>
    <property type="match status" value="1"/>
</dbReference>